<protein>
    <submittedName>
        <fullName evidence="2">Uncharacterized protein</fullName>
    </submittedName>
</protein>
<reference evidence="2 3" key="1">
    <citation type="journal article" date="2021" name="Commun. Biol.">
        <title>The genome of Shorea leprosula (Dipterocarpaceae) highlights the ecological relevance of drought in aseasonal tropical rainforests.</title>
        <authorList>
            <person name="Ng K.K.S."/>
            <person name="Kobayashi M.J."/>
            <person name="Fawcett J.A."/>
            <person name="Hatakeyama M."/>
            <person name="Paape T."/>
            <person name="Ng C.H."/>
            <person name="Ang C.C."/>
            <person name="Tnah L.H."/>
            <person name="Lee C.T."/>
            <person name="Nishiyama T."/>
            <person name="Sese J."/>
            <person name="O'Brien M.J."/>
            <person name="Copetti D."/>
            <person name="Mohd Noor M.I."/>
            <person name="Ong R.C."/>
            <person name="Putra M."/>
            <person name="Sireger I.Z."/>
            <person name="Indrioko S."/>
            <person name="Kosugi Y."/>
            <person name="Izuno A."/>
            <person name="Isagi Y."/>
            <person name="Lee S.L."/>
            <person name="Shimizu K.K."/>
        </authorList>
    </citation>
    <scope>NUCLEOTIDE SEQUENCE [LARGE SCALE GENOMIC DNA]</scope>
    <source>
        <strain evidence="2">214</strain>
    </source>
</reference>
<comment type="caution">
    <text evidence="2">The sequence shown here is derived from an EMBL/GenBank/DDBJ whole genome shotgun (WGS) entry which is preliminary data.</text>
</comment>
<evidence type="ECO:0000256" key="1">
    <source>
        <dbReference type="SAM" id="MobiDB-lite"/>
    </source>
</evidence>
<dbReference type="Proteomes" id="UP001054252">
    <property type="component" value="Unassembled WGS sequence"/>
</dbReference>
<feature type="compositionally biased region" description="Acidic residues" evidence="1">
    <location>
        <begin position="26"/>
        <end position="35"/>
    </location>
</feature>
<feature type="region of interest" description="Disordered" evidence="1">
    <location>
        <begin position="23"/>
        <end position="43"/>
    </location>
</feature>
<proteinExistence type="predicted"/>
<gene>
    <name evidence="2" type="ORF">SLEP1_g24686</name>
</gene>
<sequence length="43" mass="4945">MMEEQTCAKKGKNWEENGKLKWEIGEGMEEEEESVESLSGPKK</sequence>
<keyword evidence="3" id="KW-1185">Reference proteome</keyword>
<evidence type="ECO:0000313" key="2">
    <source>
        <dbReference type="EMBL" id="GKV13700.1"/>
    </source>
</evidence>
<dbReference type="EMBL" id="BPVZ01000039">
    <property type="protein sequence ID" value="GKV13700.1"/>
    <property type="molecule type" value="Genomic_DNA"/>
</dbReference>
<evidence type="ECO:0000313" key="3">
    <source>
        <dbReference type="Proteomes" id="UP001054252"/>
    </source>
</evidence>
<name>A0AAV5JNQ5_9ROSI</name>
<dbReference type="AlphaFoldDB" id="A0AAV5JNQ5"/>
<organism evidence="2 3">
    <name type="scientific">Rubroshorea leprosula</name>
    <dbReference type="NCBI Taxonomy" id="152421"/>
    <lineage>
        <taxon>Eukaryota</taxon>
        <taxon>Viridiplantae</taxon>
        <taxon>Streptophyta</taxon>
        <taxon>Embryophyta</taxon>
        <taxon>Tracheophyta</taxon>
        <taxon>Spermatophyta</taxon>
        <taxon>Magnoliopsida</taxon>
        <taxon>eudicotyledons</taxon>
        <taxon>Gunneridae</taxon>
        <taxon>Pentapetalae</taxon>
        <taxon>rosids</taxon>
        <taxon>malvids</taxon>
        <taxon>Malvales</taxon>
        <taxon>Dipterocarpaceae</taxon>
        <taxon>Rubroshorea</taxon>
    </lineage>
</organism>
<accession>A0AAV5JNQ5</accession>